<evidence type="ECO:0000256" key="3">
    <source>
        <dbReference type="SAM" id="SignalP"/>
    </source>
</evidence>
<proteinExistence type="inferred from homology"/>
<dbReference type="EMBL" id="GECU01034230">
    <property type="protein sequence ID" value="JAS73476.1"/>
    <property type="molecule type" value="Transcribed_RNA"/>
</dbReference>
<feature type="compositionally biased region" description="Acidic residues" evidence="2">
    <location>
        <begin position="122"/>
        <end position="145"/>
    </location>
</feature>
<dbReference type="GO" id="GO:0008083">
    <property type="term" value="F:growth factor activity"/>
    <property type="evidence" value="ECO:0007669"/>
    <property type="project" value="UniProtKB-KW"/>
</dbReference>
<dbReference type="PROSITE" id="PS50278">
    <property type="entry name" value="PDGF_2"/>
    <property type="match status" value="1"/>
</dbReference>
<dbReference type="AlphaFoldDB" id="A0A1B6HFP7"/>
<dbReference type="Pfam" id="PF00341">
    <property type="entry name" value="PDGF"/>
    <property type="match status" value="1"/>
</dbReference>
<organism evidence="5">
    <name type="scientific">Homalodisca liturata</name>
    <dbReference type="NCBI Taxonomy" id="320908"/>
    <lineage>
        <taxon>Eukaryota</taxon>
        <taxon>Metazoa</taxon>
        <taxon>Ecdysozoa</taxon>
        <taxon>Arthropoda</taxon>
        <taxon>Hexapoda</taxon>
        <taxon>Insecta</taxon>
        <taxon>Pterygota</taxon>
        <taxon>Neoptera</taxon>
        <taxon>Paraneoptera</taxon>
        <taxon>Hemiptera</taxon>
        <taxon>Auchenorrhyncha</taxon>
        <taxon>Membracoidea</taxon>
        <taxon>Cicadellidae</taxon>
        <taxon>Cicadellinae</taxon>
        <taxon>Proconiini</taxon>
        <taxon>Homalodisca</taxon>
    </lineage>
</organism>
<feature type="region of interest" description="Disordered" evidence="2">
    <location>
        <begin position="70"/>
        <end position="97"/>
    </location>
</feature>
<feature type="signal peptide" evidence="3">
    <location>
        <begin position="1"/>
        <end position="18"/>
    </location>
</feature>
<dbReference type="PROSITE" id="PS51257">
    <property type="entry name" value="PROKAR_LIPOPROTEIN"/>
    <property type="match status" value="1"/>
</dbReference>
<accession>A0A1B6HFP7</accession>
<dbReference type="SUPFAM" id="SSF57501">
    <property type="entry name" value="Cystine-knot cytokines"/>
    <property type="match status" value="1"/>
</dbReference>
<dbReference type="Gene3D" id="2.10.90.10">
    <property type="entry name" value="Cystine-knot cytokines"/>
    <property type="match status" value="1"/>
</dbReference>
<protein>
    <recommendedName>
        <fullName evidence="4">Platelet-derived growth factor (PDGF) family profile domain-containing protein</fullName>
    </recommendedName>
</protein>
<dbReference type="SMART" id="SM00141">
    <property type="entry name" value="PDGF"/>
    <property type="match status" value="1"/>
</dbReference>
<dbReference type="PANTHER" id="PTHR21719">
    <property type="entry name" value="FI06402P-RELATED"/>
    <property type="match status" value="1"/>
</dbReference>
<evidence type="ECO:0000256" key="2">
    <source>
        <dbReference type="SAM" id="MobiDB-lite"/>
    </source>
</evidence>
<keyword evidence="3" id="KW-0732">Signal</keyword>
<evidence type="ECO:0000256" key="1">
    <source>
        <dbReference type="RuleBase" id="RU003818"/>
    </source>
</evidence>
<dbReference type="PANTHER" id="PTHR21719:SF1">
    <property type="entry name" value="FI06402P-RELATED"/>
    <property type="match status" value="1"/>
</dbReference>
<dbReference type="InterPro" id="IPR029034">
    <property type="entry name" value="Cystine-knot_cytokine"/>
</dbReference>
<evidence type="ECO:0000313" key="5">
    <source>
        <dbReference type="EMBL" id="JAS73476.1"/>
    </source>
</evidence>
<gene>
    <name evidence="5" type="ORF">g.37492</name>
</gene>
<feature type="domain" description="Platelet-derived growth factor (PDGF) family profile" evidence="4">
    <location>
        <begin position="198"/>
        <end position="311"/>
    </location>
</feature>
<comment type="similarity">
    <text evidence="1">Belongs to the PDGF/VEGF growth factor family.</text>
</comment>
<feature type="region of interest" description="Disordered" evidence="2">
    <location>
        <begin position="115"/>
        <end position="157"/>
    </location>
</feature>
<reference evidence="5" key="1">
    <citation type="submission" date="2015-11" db="EMBL/GenBank/DDBJ databases">
        <title>De novo transcriptome assembly of four potential Pierce s Disease insect vectors from Arizona vineyards.</title>
        <authorList>
            <person name="Tassone E.E."/>
        </authorList>
    </citation>
    <scope>NUCLEOTIDE SEQUENCE</scope>
</reference>
<dbReference type="GO" id="GO:0035099">
    <property type="term" value="P:hemocyte migration"/>
    <property type="evidence" value="ECO:0007669"/>
    <property type="project" value="TreeGrafter"/>
</dbReference>
<dbReference type="InterPro" id="IPR000072">
    <property type="entry name" value="PDGF/VEGF_dom"/>
</dbReference>
<sequence>MALLRLTLVLALLTGACCYEATHHRHRHSRSHSSEYNLDRLMNRLDSHSGSMSTRPTESAKLKDVFDDFDEEPVTESPAEPANSLWDDDSLEGTSTLSPLDSERWAKILSGKLERDKHKEEIEDAEDELEERSEEEEGFEDDLDHEQEQADSYRPWNPRGGDSYTSWKWDNMGNRKSVDNLFQVYRSGLLRPDSPNKETQAQYEVYRHNKQMSRETLCRVPRPKVIRVSDVYPSTSKLYVPACTVLYQCGEDTGCCGGTAQRCGPKTTKRVELYFYTTYIVNTHSRQRTSSGLEKLPFYNHTECECQDKLDEVMPRDGNAVDYRQERNSEHSCKCPSEYTVRRLANGSCSCDCFDKQRDCIKYKKGKEYFNHSDRLCIEMGTCQLPSCDFGVYLRSSGRCPRKHEKFRTWSRYH</sequence>
<feature type="chain" id="PRO_5008584398" description="Platelet-derived growth factor (PDGF) family profile domain-containing protein" evidence="3">
    <location>
        <begin position="19"/>
        <end position="414"/>
    </location>
</feature>
<name>A0A1B6HFP7_9HEMI</name>
<keyword evidence="1" id="KW-0339">Growth factor</keyword>
<evidence type="ECO:0000259" key="4">
    <source>
        <dbReference type="PROSITE" id="PS50278"/>
    </source>
</evidence>
<dbReference type="GO" id="GO:0016020">
    <property type="term" value="C:membrane"/>
    <property type="evidence" value="ECO:0007669"/>
    <property type="project" value="InterPro"/>
</dbReference>